<evidence type="ECO:0000313" key="3">
    <source>
        <dbReference type="Proteomes" id="UP000578688"/>
    </source>
</evidence>
<proteinExistence type="predicted"/>
<accession>A0A7Y9XPL0</accession>
<dbReference type="AlphaFoldDB" id="A0A7Y9XPL0"/>
<evidence type="ECO:0000313" key="2">
    <source>
        <dbReference type="EMBL" id="NYH74041.1"/>
    </source>
</evidence>
<sequence length="190" mass="20358">MKLRPRIAACMLALLPTALMAQVPTELLGGGNSANDGKMANTPFYKSKEGIWVLSHKAVNDGYQCSVGFITETASLKIAGPWDAEMAKKGDGMLWFNSKDIPQVKAPKTVRVTFGNGLGNADVGAYQIPGSDGQGGGFILSLKFDSVLKDKSDTAHYTIGMDGKSMVDIKPIAVQAAYRRLKECMAVRVK</sequence>
<dbReference type="RefSeq" id="WP_179538801.1">
    <property type="nucleotide sequence ID" value="NZ_JACBYV010000001.1"/>
</dbReference>
<feature type="chain" id="PRO_5031325572" evidence="1">
    <location>
        <begin position="22"/>
        <end position="190"/>
    </location>
</feature>
<protein>
    <submittedName>
        <fullName evidence="2">Uncharacterized protein</fullName>
    </submittedName>
</protein>
<dbReference type="Proteomes" id="UP000578688">
    <property type="component" value="Unassembled WGS sequence"/>
</dbReference>
<keyword evidence="1" id="KW-0732">Signal</keyword>
<keyword evidence="3" id="KW-1185">Reference proteome</keyword>
<organism evidence="2 3">
    <name type="scientific">Phytopseudomonas flavescens</name>
    <dbReference type="NCBI Taxonomy" id="29435"/>
    <lineage>
        <taxon>Bacteria</taxon>
        <taxon>Pseudomonadati</taxon>
        <taxon>Pseudomonadota</taxon>
        <taxon>Gammaproteobacteria</taxon>
        <taxon>Pseudomonadales</taxon>
        <taxon>Pseudomonadaceae</taxon>
        <taxon>Phytopseudomonas</taxon>
    </lineage>
</organism>
<dbReference type="EMBL" id="JACBYV010000001">
    <property type="protein sequence ID" value="NYH74041.1"/>
    <property type="molecule type" value="Genomic_DNA"/>
</dbReference>
<reference evidence="2 3" key="1">
    <citation type="submission" date="2020-07" db="EMBL/GenBank/DDBJ databases">
        <title>Genomic analyses of the natural microbiome of Caenorhabditis elegans.</title>
        <authorList>
            <person name="Samuel B."/>
        </authorList>
    </citation>
    <scope>NUCLEOTIDE SEQUENCE [LARGE SCALE GENOMIC DNA]</scope>
    <source>
        <strain evidence="2 3">BIGb0408</strain>
    </source>
</reference>
<feature type="signal peptide" evidence="1">
    <location>
        <begin position="1"/>
        <end position="21"/>
    </location>
</feature>
<comment type="caution">
    <text evidence="2">The sequence shown here is derived from an EMBL/GenBank/DDBJ whole genome shotgun (WGS) entry which is preliminary data.</text>
</comment>
<name>A0A7Y9XPL0_9GAMM</name>
<gene>
    <name evidence="2" type="ORF">FHR27_002651</name>
</gene>
<evidence type="ECO:0000256" key="1">
    <source>
        <dbReference type="SAM" id="SignalP"/>
    </source>
</evidence>